<name>A0A433Q7J4_9FUNG</name>
<dbReference type="EMBL" id="RBNJ01012197">
    <property type="protein sequence ID" value="RUS25729.1"/>
    <property type="molecule type" value="Genomic_DNA"/>
</dbReference>
<evidence type="ECO:0000256" key="1">
    <source>
        <dbReference type="SAM" id="MobiDB-lite"/>
    </source>
</evidence>
<feature type="region of interest" description="Disordered" evidence="1">
    <location>
        <begin position="1"/>
        <end position="21"/>
    </location>
</feature>
<sequence>MAFRIVRTPPRKDGDKGKRYNTTKRANALRLIESVAIITRCLVATHSKCGNRRSFAIPMSELHLARPAAGVSANAAGGRGRRLVWQTELGSRRDDERTRSGEGAGRRAPIGRHFPIKVRGCARPGMEYCGVVCGPLDGFGLGKGLGNGVDLIVGETG</sequence>
<reference evidence="2 3" key="1">
    <citation type="journal article" date="2018" name="New Phytol.">
        <title>Phylogenomics of Endogonaceae and evolution of mycorrhizas within Mucoromycota.</title>
        <authorList>
            <person name="Chang Y."/>
            <person name="Desiro A."/>
            <person name="Na H."/>
            <person name="Sandor L."/>
            <person name="Lipzen A."/>
            <person name="Clum A."/>
            <person name="Barry K."/>
            <person name="Grigoriev I.V."/>
            <person name="Martin F.M."/>
            <person name="Stajich J.E."/>
            <person name="Smith M.E."/>
            <person name="Bonito G."/>
            <person name="Spatafora J.W."/>
        </authorList>
    </citation>
    <scope>NUCLEOTIDE SEQUENCE [LARGE SCALE GENOMIC DNA]</scope>
    <source>
        <strain evidence="2 3">AD002</strain>
    </source>
</reference>
<organism evidence="2 3">
    <name type="scientific">Jimgerdemannia flammicorona</name>
    <dbReference type="NCBI Taxonomy" id="994334"/>
    <lineage>
        <taxon>Eukaryota</taxon>
        <taxon>Fungi</taxon>
        <taxon>Fungi incertae sedis</taxon>
        <taxon>Mucoromycota</taxon>
        <taxon>Mucoromycotina</taxon>
        <taxon>Endogonomycetes</taxon>
        <taxon>Endogonales</taxon>
        <taxon>Endogonaceae</taxon>
        <taxon>Jimgerdemannia</taxon>
    </lineage>
</organism>
<feature type="region of interest" description="Disordered" evidence="1">
    <location>
        <begin position="88"/>
        <end position="109"/>
    </location>
</feature>
<dbReference type="Proteomes" id="UP000274822">
    <property type="component" value="Unassembled WGS sequence"/>
</dbReference>
<feature type="compositionally biased region" description="Basic and acidic residues" evidence="1">
    <location>
        <begin position="90"/>
        <end position="100"/>
    </location>
</feature>
<protein>
    <submittedName>
        <fullName evidence="2">Uncharacterized protein</fullName>
    </submittedName>
</protein>
<proteinExistence type="predicted"/>
<accession>A0A433Q7J4</accession>
<evidence type="ECO:0000313" key="2">
    <source>
        <dbReference type="EMBL" id="RUS25729.1"/>
    </source>
</evidence>
<keyword evidence="3" id="KW-1185">Reference proteome</keyword>
<dbReference type="AlphaFoldDB" id="A0A433Q7J4"/>
<comment type="caution">
    <text evidence="2">The sequence shown here is derived from an EMBL/GenBank/DDBJ whole genome shotgun (WGS) entry which is preliminary data.</text>
</comment>
<gene>
    <name evidence="2" type="ORF">BC938DRAFT_471741</name>
</gene>
<evidence type="ECO:0000313" key="3">
    <source>
        <dbReference type="Proteomes" id="UP000274822"/>
    </source>
</evidence>